<feature type="binding site" evidence="6">
    <location>
        <position position="280"/>
    </location>
    <ligand>
        <name>S-adenosyl-L-methionine</name>
        <dbReference type="ChEBI" id="CHEBI:59789"/>
    </ligand>
</feature>
<evidence type="ECO:0000256" key="2">
    <source>
        <dbReference type="ARBA" id="ARBA00022603"/>
    </source>
</evidence>
<dbReference type="GO" id="GO:0001510">
    <property type="term" value="P:RNA methylation"/>
    <property type="evidence" value="ECO:0007669"/>
    <property type="project" value="InterPro"/>
</dbReference>
<comment type="similarity">
    <text evidence="1 6">Belongs to the class I-like SAM-binding methyltransferase superfamily. RsmB/NOP family.</text>
</comment>
<evidence type="ECO:0000313" key="8">
    <source>
        <dbReference type="EMBL" id="NNU80585.1"/>
    </source>
</evidence>
<dbReference type="PRINTS" id="PR02008">
    <property type="entry name" value="RCMTFAMILY"/>
</dbReference>
<dbReference type="Gene3D" id="3.40.50.150">
    <property type="entry name" value="Vaccinia Virus protein VP39"/>
    <property type="match status" value="1"/>
</dbReference>
<dbReference type="InterPro" id="IPR049560">
    <property type="entry name" value="MeTrfase_RsmB-F_NOP2_cat"/>
</dbReference>
<keyword evidence="9" id="KW-1185">Reference proteome</keyword>
<feature type="active site" description="Nucleophile" evidence="6">
    <location>
        <position position="350"/>
    </location>
</feature>
<evidence type="ECO:0000313" key="9">
    <source>
        <dbReference type="Proteomes" id="UP000572377"/>
    </source>
</evidence>
<gene>
    <name evidence="8" type="ORF">HMH01_09070</name>
</gene>
<feature type="binding site" evidence="6">
    <location>
        <position position="256"/>
    </location>
    <ligand>
        <name>S-adenosyl-L-methionine</name>
        <dbReference type="ChEBI" id="CHEBI:59789"/>
    </ligand>
</feature>
<feature type="domain" description="SAM-dependent MTase RsmB/NOP-type" evidence="7">
    <location>
        <begin position="141"/>
        <end position="395"/>
    </location>
</feature>
<feature type="binding site" evidence="6">
    <location>
        <position position="297"/>
    </location>
    <ligand>
        <name>S-adenosyl-L-methionine</name>
        <dbReference type="ChEBI" id="CHEBI:59789"/>
    </ligand>
</feature>
<dbReference type="InterPro" id="IPR029063">
    <property type="entry name" value="SAM-dependent_MTases_sf"/>
</dbReference>
<comment type="caution">
    <text evidence="6">Lacks conserved residue(s) required for the propagation of feature annotation.</text>
</comment>
<dbReference type="AlphaFoldDB" id="A0A849L2S1"/>
<comment type="caution">
    <text evidence="8">The sequence shown here is derived from an EMBL/GenBank/DDBJ whole genome shotgun (WGS) entry which is preliminary data.</text>
</comment>
<dbReference type="PROSITE" id="PS51686">
    <property type="entry name" value="SAM_MT_RSMB_NOP"/>
    <property type="match status" value="1"/>
</dbReference>
<keyword evidence="5 6" id="KW-0694">RNA-binding</keyword>
<dbReference type="CDD" id="cd02440">
    <property type="entry name" value="AdoMet_MTases"/>
    <property type="match status" value="1"/>
</dbReference>
<dbReference type="GO" id="GO:0008173">
    <property type="term" value="F:RNA methyltransferase activity"/>
    <property type="evidence" value="ECO:0007669"/>
    <property type="project" value="InterPro"/>
</dbReference>
<evidence type="ECO:0000256" key="1">
    <source>
        <dbReference type="ARBA" id="ARBA00007494"/>
    </source>
</evidence>
<dbReference type="SUPFAM" id="SSF53335">
    <property type="entry name" value="S-adenosyl-L-methionine-dependent methyltransferases"/>
    <property type="match status" value="1"/>
</dbReference>
<evidence type="ECO:0000256" key="6">
    <source>
        <dbReference type="PROSITE-ProRule" id="PRU01023"/>
    </source>
</evidence>
<dbReference type="PANTHER" id="PTHR22807">
    <property type="entry name" value="NOP2 YEAST -RELATED NOL1/NOP2/FMU SUN DOMAIN-CONTAINING"/>
    <property type="match status" value="1"/>
</dbReference>
<dbReference type="Pfam" id="PF01189">
    <property type="entry name" value="Methyltr_RsmB-F"/>
    <property type="match status" value="1"/>
</dbReference>
<organism evidence="8 9">
    <name type="scientific">Halovulum dunhuangense</name>
    <dbReference type="NCBI Taxonomy" id="1505036"/>
    <lineage>
        <taxon>Bacteria</taxon>
        <taxon>Pseudomonadati</taxon>
        <taxon>Pseudomonadota</taxon>
        <taxon>Alphaproteobacteria</taxon>
        <taxon>Rhodobacterales</taxon>
        <taxon>Paracoccaceae</taxon>
        <taxon>Halovulum</taxon>
    </lineage>
</organism>
<name>A0A849L2S1_9RHOB</name>
<dbReference type="GO" id="GO:0003723">
    <property type="term" value="F:RNA binding"/>
    <property type="evidence" value="ECO:0007669"/>
    <property type="project" value="UniProtKB-UniRule"/>
</dbReference>
<accession>A0A849L2S1</accession>
<keyword evidence="2 6" id="KW-0489">Methyltransferase</keyword>
<sequence>MTPGGRLSAAMEILDAVIAGEPAERVLTRWARASRFAGSKDRAAIRDIVYDVLRRRRSCLWSSGAGQESGRALVTGLLVQTAPQDLTLYDGAGHAPAPLGAEEEAGQRATLDEARVAVRCDFPDFLEPELRRSLDERLEQVMTALRDRAPVDLRVNRLRATPDQAAQALRAEGIETEPLADAPDALRVVAGQRGVAGSRAYRDGMVELQDAASQQVAAAVRAEKGMRVLDLCAGGGGKTLALAAHMGGQGTLAAYDANPARMRDLPARAERAGVRVTIADDGLLARMQGAFDRVLVDAPCSGTGAWRRNPDQKWRLTQADLAELVALQARILDRALTLVRPEGRILYATCSLLACENEDQPRAFLDRHDHALKGAERRLDPGPGGDGFYFCELLP</sequence>
<dbReference type="InterPro" id="IPR054728">
    <property type="entry name" value="RsmB-like_ferredoxin"/>
</dbReference>
<evidence type="ECO:0000256" key="3">
    <source>
        <dbReference type="ARBA" id="ARBA00022679"/>
    </source>
</evidence>
<proteinExistence type="inferred from homology"/>
<dbReference type="InterPro" id="IPR018314">
    <property type="entry name" value="RsmB/NOL1/NOP2-like_CS"/>
</dbReference>
<dbReference type="Pfam" id="PF22458">
    <property type="entry name" value="RsmF-B_ferredox"/>
    <property type="match status" value="1"/>
</dbReference>
<dbReference type="Proteomes" id="UP000572377">
    <property type="component" value="Unassembled WGS sequence"/>
</dbReference>
<protein>
    <submittedName>
        <fullName evidence="8">RsmB/NOP family class I SAM-dependent RNA methyltransferase</fullName>
    </submittedName>
</protein>
<dbReference type="RefSeq" id="WP_171324476.1">
    <property type="nucleotide sequence ID" value="NZ_JABFBC010000001.1"/>
</dbReference>
<dbReference type="InterPro" id="IPR023267">
    <property type="entry name" value="RCMT"/>
</dbReference>
<evidence type="ECO:0000259" key="7">
    <source>
        <dbReference type="PROSITE" id="PS51686"/>
    </source>
</evidence>
<keyword evidence="4 6" id="KW-0949">S-adenosyl-L-methionine</keyword>
<evidence type="ECO:0000256" key="4">
    <source>
        <dbReference type="ARBA" id="ARBA00022691"/>
    </source>
</evidence>
<dbReference type="EMBL" id="JABFBC010000001">
    <property type="protein sequence ID" value="NNU80585.1"/>
    <property type="molecule type" value="Genomic_DNA"/>
</dbReference>
<reference evidence="8 9" key="1">
    <citation type="submission" date="2020-05" db="EMBL/GenBank/DDBJ databases">
        <title>Gimesia benthica sp. nov., a novel planctomycete isolated from a deep-sea water sample of the Northwest Indian Ocean.</title>
        <authorList>
            <person name="Wang J."/>
            <person name="Ruan C."/>
            <person name="Song L."/>
            <person name="Zhu Y."/>
            <person name="Li A."/>
            <person name="Zheng X."/>
            <person name="Wang L."/>
            <person name="Lu Z."/>
            <person name="Huang Y."/>
            <person name="Du W."/>
            <person name="Zhou Y."/>
            <person name="Huang L."/>
            <person name="Dai X."/>
        </authorList>
    </citation>
    <scope>NUCLEOTIDE SEQUENCE [LARGE SCALE GENOMIC DNA]</scope>
    <source>
        <strain evidence="8 9">YYQ-30</strain>
    </source>
</reference>
<evidence type="ECO:0000256" key="5">
    <source>
        <dbReference type="ARBA" id="ARBA00022884"/>
    </source>
</evidence>
<keyword evidence="3 6" id="KW-0808">Transferase</keyword>
<dbReference type="InterPro" id="IPR001678">
    <property type="entry name" value="MeTrfase_RsmB-F_NOP2_dom"/>
</dbReference>
<dbReference type="PROSITE" id="PS01153">
    <property type="entry name" value="NOL1_NOP2_SUN"/>
    <property type="match status" value="1"/>
</dbReference>
<dbReference type="PANTHER" id="PTHR22807:SF53">
    <property type="entry name" value="RIBOSOMAL RNA SMALL SUBUNIT METHYLTRANSFERASE B-RELATED"/>
    <property type="match status" value="1"/>
</dbReference>